<name>A0A7D7PSH4_KOCVA</name>
<keyword evidence="2 4" id="KW-0238">DNA-binding</keyword>
<proteinExistence type="predicted"/>
<organism evidence="7 8">
    <name type="scientific">Kocuria varians</name>
    <name type="common">Micrococcus varians</name>
    <dbReference type="NCBI Taxonomy" id="1272"/>
    <lineage>
        <taxon>Bacteria</taxon>
        <taxon>Bacillati</taxon>
        <taxon>Actinomycetota</taxon>
        <taxon>Actinomycetes</taxon>
        <taxon>Micrococcales</taxon>
        <taxon>Micrococcaceae</taxon>
        <taxon>Kocuria</taxon>
    </lineage>
</organism>
<dbReference type="SUPFAM" id="SSF46689">
    <property type="entry name" value="Homeodomain-like"/>
    <property type="match status" value="1"/>
</dbReference>
<feature type="DNA-binding region" description="H-T-H motif" evidence="4">
    <location>
        <begin position="46"/>
        <end position="65"/>
    </location>
</feature>
<protein>
    <recommendedName>
        <fullName evidence="6">HTH tetR-type domain-containing protein</fullName>
    </recommendedName>
</protein>
<dbReference type="Gene3D" id="1.10.10.60">
    <property type="entry name" value="Homeodomain-like"/>
    <property type="match status" value="1"/>
</dbReference>
<keyword evidence="8" id="KW-1185">Reference proteome</keyword>
<dbReference type="EMBL" id="CP059343">
    <property type="protein sequence ID" value="QMS56252.1"/>
    <property type="molecule type" value="Genomic_DNA"/>
</dbReference>
<dbReference type="InterPro" id="IPR001647">
    <property type="entry name" value="HTH_TetR"/>
</dbReference>
<reference evidence="8" key="1">
    <citation type="submission" date="2017-08" db="EMBL/GenBank/DDBJ databases">
        <title>Draft Genome Sequence of Kocuria varians 80.</title>
        <authorList>
            <person name="Minaev M."/>
            <person name="Kurbakov K.A."/>
            <person name="Solodovnikova G.I."/>
            <person name="Kuznetsova O.A."/>
            <person name="Lisitsyn A.B."/>
        </authorList>
    </citation>
    <scope>NUCLEOTIDE SEQUENCE [LARGE SCALE GENOMIC DNA]</scope>
    <source>
        <strain evidence="8">80</strain>
    </source>
</reference>
<feature type="region of interest" description="Disordered" evidence="5">
    <location>
        <begin position="1"/>
        <end position="23"/>
    </location>
</feature>
<accession>A0A7D7PSH4</accession>
<dbReference type="GO" id="GO:0045892">
    <property type="term" value="P:negative regulation of DNA-templated transcription"/>
    <property type="evidence" value="ECO:0007669"/>
    <property type="project" value="InterPro"/>
</dbReference>
<dbReference type="SUPFAM" id="SSF48498">
    <property type="entry name" value="Tetracyclin repressor-like, C-terminal domain"/>
    <property type="match status" value="1"/>
</dbReference>
<sequence>MQSMSPAPESKRTRGRPRGSRPALSLPAVVDASVALLDEAGQDALTFRALAARMETGVGAIYHYVTGRDELLDRATNAILADVLSGVDVREDPFEVLRTLSATLFDTLQAHEWAGAYLLRDTTMQPNSLRIFEAMGQQFMRMQLTSAQCFNAASGLLSFVVGSGAEIREMPAAFLEEGVSQEEHLQEFADAWLALDAHEFPFLHTIARGFAQHDDREQFLAGVDIYLAGVRAQLG</sequence>
<evidence type="ECO:0000256" key="3">
    <source>
        <dbReference type="ARBA" id="ARBA00023163"/>
    </source>
</evidence>
<evidence type="ECO:0000256" key="2">
    <source>
        <dbReference type="ARBA" id="ARBA00023125"/>
    </source>
</evidence>
<dbReference type="InterPro" id="IPR036271">
    <property type="entry name" value="Tet_transcr_reg_TetR-rel_C_sf"/>
</dbReference>
<dbReference type="PROSITE" id="PS50977">
    <property type="entry name" value="HTH_TETR_2"/>
    <property type="match status" value="1"/>
</dbReference>
<reference evidence="7 8" key="2">
    <citation type="submission" date="2020-07" db="EMBL/GenBank/DDBJ databases">
        <title>Genome of starter culture bacteria Kocuria salsicia reveals its technological properties and safety for usage in meat industry.</title>
        <authorList>
            <person name="Michael M."/>
            <person name="Konstantin K."/>
            <person name="Evgenii K."/>
            <person name="Galina S."/>
            <person name="Oksana K."/>
            <person name="Andrei L."/>
        </authorList>
    </citation>
    <scope>NUCLEOTIDE SEQUENCE [LARGE SCALE GENOMIC DNA]</scope>
    <source>
        <strain evidence="7 8">80</strain>
    </source>
</reference>
<evidence type="ECO:0000313" key="8">
    <source>
        <dbReference type="Proteomes" id="UP000216825"/>
    </source>
</evidence>
<dbReference type="InterPro" id="IPR009057">
    <property type="entry name" value="Homeodomain-like_sf"/>
</dbReference>
<evidence type="ECO:0000256" key="1">
    <source>
        <dbReference type="ARBA" id="ARBA00023015"/>
    </source>
</evidence>
<feature type="domain" description="HTH tetR-type" evidence="6">
    <location>
        <begin position="23"/>
        <end position="83"/>
    </location>
</feature>
<dbReference type="Gene3D" id="1.10.357.10">
    <property type="entry name" value="Tetracycline Repressor, domain 2"/>
    <property type="match status" value="1"/>
</dbReference>
<keyword evidence="1" id="KW-0805">Transcription regulation</keyword>
<dbReference type="Pfam" id="PF00440">
    <property type="entry name" value="TetR_N"/>
    <property type="match status" value="1"/>
</dbReference>
<evidence type="ECO:0000256" key="4">
    <source>
        <dbReference type="PROSITE-ProRule" id="PRU00335"/>
    </source>
</evidence>
<dbReference type="KEGG" id="kvr:CIB50_0000955"/>
<evidence type="ECO:0000256" key="5">
    <source>
        <dbReference type="SAM" id="MobiDB-lite"/>
    </source>
</evidence>
<evidence type="ECO:0000313" key="7">
    <source>
        <dbReference type="EMBL" id="QMS56252.1"/>
    </source>
</evidence>
<gene>
    <name evidence="7" type="ORF">CIB50_0000955</name>
</gene>
<dbReference type="Pfam" id="PF02909">
    <property type="entry name" value="TetR_C_1"/>
    <property type="match status" value="1"/>
</dbReference>
<keyword evidence="3" id="KW-0804">Transcription</keyword>
<dbReference type="InterPro" id="IPR004111">
    <property type="entry name" value="Repressor_TetR_C"/>
</dbReference>
<dbReference type="Proteomes" id="UP000216825">
    <property type="component" value="Chromosome"/>
</dbReference>
<dbReference type="GO" id="GO:0003677">
    <property type="term" value="F:DNA binding"/>
    <property type="evidence" value="ECO:0007669"/>
    <property type="project" value="UniProtKB-UniRule"/>
</dbReference>
<evidence type="ECO:0000259" key="6">
    <source>
        <dbReference type="PROSITE" id="PS50977"/>
    </source>
</evidence>
<dbReference type="AlphaFoldDB" id="A0A7D7PSH4"/>